<evidence type="ECO:0000313" key="6">
    <source>
        <dbReference type="EMBL" id="KAK3193870.1"/>
    </source>
</evidence>
<feature type="domain" description="SWIM-type" evidence="5">
    <location>
        <begin position="138"/>
        <end position="170"/>
    </location>
</feature>
<evidence type="ECO:0000256" key="1">
    <source>
        <dbReference type="ARBA" id="ARBA00022723"/>
    </source>
</evidence>
<evidence type="ECO:0000256" key="3">
    <source>
        <dbReference type="ARBA" id="ARBA00022833"/>
    </source>
</evidence>
<evidence type="ECO:0000256" key="2">
    <source>
        <dbReference type="ARBA" id="ARBA00022771"/>
    </source>
</evidence>
<dbReference type="EMBL" id="JANJYJ010000008">
    <property type="protein sequence ID" value="KAK3193870.1"/>
    <property type="molecule type" value="Genomic_DNA"/>
</dbReference>
<reference evidence="6" key="1">
    <citation type="journal article" date="2023" name="Plant J.">
        <title>Genome sequences and population genomics provide insights into the demographic history, inbreeding, and mutation load of two 'living fossil' tree species of Dipteronia.</title>
        <authorList>
            <person name="Feng Y."/>
            <person name="Comes H.P."/>
            <person name="Chen J."/>
            <person name="Zhu S."/>
            <person name="Lu R."/>
            <person name="Zhang X."/>
            <person name="Li P."/>
            <person name="Qiu J."/>
            <person name="Olsen K.M."/>
            <person name="Qiu Y."/>
        </authorList>
    </citation>
    <scope>NUCLEOTIDE SEQUENCE</scope>
    <source>
        <strain evidence="6">NBL</strain>
    </source>
</reference>
<dbReference type="PANTHER" id="PTHR31973">
    <property type="entry name" value="POLYPROTEIN, PUTATIVE-RELATED"/>
    <property type="match status" value="1"/>
</dbReference>
<proteinExistence type="predicted"/>
<dbReference type="InterPro" id="IPR007527">
    <property type="entry name" value="Znf_SWIM"/>
</dbReference>
<dbReference type="PANTHER" id="PTHR31973:SF195">
    <property type="entry name" value="MUDR FAMILY TRANSPOSASE"/>
    <property type="match status" value="1"/>
</dbReference>
<dbReference type="Proteomes" id="UP001281410">
    <property type="component" value="Unassembled WGS sequence"/>
</dbReference>
<protein>
    <recommendedName>
        <fullName evidence="5">SWIM-type domain-containing protein</fullName>
    </recommendedName>
</protein>
<keyword evidence="1" id="KW-0479">Metal-binding</keyword>
<accession>A0AAD9ZVM0</accession>
<evidence type="ECO:0000256" key="4">
    <source>
        <dbReference type="PROSITE-ProRule" id="PRU00325"/>
    </source>
</evidence>
<keyword evidence="7" id="KW-1185">Reference proteome</keyword>
<evidence type="ECO:0000313" key="7">
    <source>
        <dbReference type="Proteomes" id="UP001281410"/>
    </source>
</evidence>
<keyword evidence="2 4" id="KW-0863">Zinc-finger</keyword>
<dbReference type="Pfam" id="PF04434">
    <property type="entry name" value="SWIM"/>
    <property type="match status" value="1"/>
</dbReference>
<evidence type="ECO:0000259" key="5">
    <source>
        <dbReference type="PROSITE" id="PS50966"/>
    </source>
</evidence>
<comment type="caution">
    <text evidence="6">The sequence shown here is derived from an EMBL/GenBank/DDBJ whole genome shotgun (WGS) entry which is preliminary data.</text>
</comment>
<sequence>MFAAAKSYRELKYNRLMEELRNLHQNAYDYIVNVRPEKWSHVHCPQGRYRLITTNTIKCLNSCLRFARKLPMLILAEFVRDMLQRWYYDCYQAIESMHHQSIDAAKLKISKHIGKRKHISVTHVDRNIFLEKLKGDQWTVNLLRKTCKCKKFQLDYLPCSHALAAARKSFVSIVCDVSKCMACIGETWTLDAAGTVLGVAGTVLYYSDARDLDPVGVPMSTTLNSLTFSADSDISPSPLSIVAASSRSETRLPTSSISWYYHLPLSASVAISSASAYI</sequence>
<dbReference type="PROSITE" id="PS50966">
    <property type="entry name" value="ZF_SWIM"/>
    <property type="match status" value="1"/>
</dbReference>
<dbReference type="InterPro" id="IPR006564">
    <property type="entry name" value="Znf_PMZ"/>
</dbReference>
<dbReference type="AlphaFoldDB" id="A0AAD9ZVM0"/>
<dbReference type="GO" id="GO:0008270">
    <property type="term" value="F:zinc ion binding"/>
    <property type="evidence" value="ECO:0007669"/>
    <property type="project" value="UniProtKB-KW"/>
</dbReference>
<dbReference type="SMART" id="SM00575">
    <property type="entry name" value="ZnF_PMZ"/>
    <property type="match status" value="1"/>
</dbReference>
<gene>
    <name evidence="6" type="ORF">Dsin_025180</name>
</gene>
<keyword evidence="3" id="KW-0862">Zinc</keyword>
<organism evidence="6 7">
    <name type="scientific">Dipteronia sinensis</name>
    <dbReference type="NCBI Taxonomy" id="43782"/>
    <lineage>
        <taxon>Eukaryota</taxon>
        <taxon>Viridiplantae</taxon>
        <taxon>Streptophyta</taxon>
        <taxon>Embryophyta</taxon>
        <taxon>Tracheophyta</taxon>
        <taxon>Spermatophyta</taxon>
        <taxon>Magnoliopsida</taxon>
        <taxon>eudicotyledons</taxon>
        <taxon>Gunneridae</taxon>
        <taxon>Pentapetalae</taxon>
        <taxon>rosids</taxon>
        <taxon>malvids</taxon>
        <taxon>Sapindales</taxon>
        <taxon>Sapindaceae</taxon>
        <taxon>Hippocastanoideae</taxon>
        <taxon>Acereae</taxon>
        <taxon>Dipteronia</taxon>
    </lineage>
</organism>
<name>A0AAD9ZVM0_9ROSI</name>